<evidence type="ECO:0000256" key="4">
    <source>
        <dbReference type="ARBA" id="ARBA00022989"/>
    </source>
</evidence>
<feature type="transmembrane region" description="Helical" evidence="6">
    <location>
        <begin position="449"/>
        <end position="472"/>
    </location>
</feature>
<dbReference type="PANTHER" id="PTHR12308:SF51">
    <property type="entry name" value="ANOCTAMIN-8"/>
    <property type="match status" value="1"/>
</dbReference>
<feature type="compositionally biased region" description="Basic and acidic residues" evidence="7">
    <location>
        <begin position="527"/>
        <end position="541"/>
    </location>
</feature>
<comment type="caution">
    <text evidence="6">Lacks conserved residue(s) required for the propagation of feature annotation.</text>
</comment>
<name>A0AAE1LBT3_9NEOP</name>
<keyword evidence="3 6" id="KW-0812">Transmembrane</keyword>
<comment type="caution">
    <text evidence="9">The sequence shown here is derived from an EMBL/GenBank/DDBJ whole genome shotgun (WGS) entry which is preliminary data.</text>
</comment>
<feature type="compositionally biased region" description="Polar residues" evidence="7">
    <location>
        <begin position="997"/>
        <end position="1018"/>
    </location>
</feature>
<evidence type="ECO:0000256" key="1">
    <source>
        <dbReference type="ARBA" id="ARBA00004141"/>
    </source>
</evidence>
<feature type="compositionally biased region" description="Polar residues" evidence="7">
    <location>
        <begin position="780"/>
        <end position="799"/>
    </location>
</feature>
<dbReference type="PANTHER" id="PTHR12308">
    <property type="entry name" value="ANOCTAMIN"/>
    <property type="match status" value="1"/>
</dbReference>
<feature type="domain" description="Anoctamin transmembrane" evidence="8">
    <location>
        <begin position="245"/>
        <end position="711"/>
    </location>
</feature>
<evidence type="ECO:0000256" key="2">
    <source>
        <dbReference type="ARBA" id="ARBA00009671"/>
    </source>
</evidence>
<evidence type="ECO:0000259" key="8">
    <source>
        <dbReference type="Pfam" id="PF04547"/>
    </source>
</evidence>
<feature type="region of interest" description="Disordered" evidence="7">
    <location>
        <begin position="991"/>
        <end position="1041"/>
    </location>
</feature>
<feature type="transmembrane region" description="Helical" evidence="6">
    <location>
        <begin position="589"/>
        <end position="612"/>
    </location>
</feature>
<feature type="compositionally biased region" description="Low complexity" evidence="7">
    <location>
        <begin position="866"/>
        <end position="876"/>
    </location>
</feature>
<dbReference type="GO" id="GO:0005886">
    <property type="term" value="C:plasma membrane"/>
    <property type="evidence" value="ECO:0007669"/>
    <property type="project" value="TreeGrafter"/>
</dbReference>
<keyword evidence="10" id="KW-1185">Reference proteome</keyword>
<feature type="transmembrane region" description="Helical" evidence="6">
    <location>
        <begin position="363"/>
        <end position="388"/>
    </location>
</feature>
<feature type="transmembrane region" description="Helical" evidence="6">
    <location>
        <begin position="645"/>
        <end position="664"/>
    </location>
</feature>
<feature type="region of interest" description="Disordered" evidence="7">
    <location>
        <begin position="527"/>
        <end position="546"/>
    </location>
</feature>
<feature type="compositionally biased region" description="Low complexity" evidence="7">
    <location>
        <begin position="807"/>
        <end position="822"/>
    </location>
</feature>
<dbReference type="Pfam" id="PF04547">
    <property type="entry name" value="Anoctamin"/>
    <property type="match status" value="1"/>
</dbReference>
<accession>A0AAE1LBT3</accession>
<feature type="transmembrane region" description="Helical" evidence="6">
    <location>
        <begin position="409"/>
        <end position="429"/>
    </location>
</feature>
<reference evidence="9" key="2">
    <citation type="journal article" date="2023" name="BMC Genomics">
        <title>Pest status, molecular evolution, and epigenetic factors derived from the genome assembly of Frankliniella fusca, a thysanopteran phytovirus vector.</title>
        <authorList>
            <person name="Catto M.A."/>
            <person name="Labadie P.E."/>
            <person name="Jacobson A.L."/>
            <person name="Kennedy G.G."/>
            <person name="Srinivasan R."/>
            <person name="Hunt B.G."/>
        </authorList>
    </citation>
    <scope>NUCLEOTIDE SEQUENCE</scope>
    <source>
        <strain evidence="9">PL_HMW_Pooled</strain>
    </source>
</reference>
<sequence>MEEVEQGCLEEREDGVLASSAIRQRKIISSAKETFENASRMLRRKIPQTGHLMTPRRLWIQTVPTHECDVVLMFPPGTADATLMWLLSRLRAGTPGLVAHVRHHSSSDSYGFYLTAPFNVLLKAAEEIHLPKLLKAEYGGGLKELVQADIGSFEGTECEETFFSSQERQTLVLHLLHSLRAGPAEAAASDIFGKLRLIEGQAIVPKCLSAGVISQVFPLHDLPSLQQLQQSWVRAFLSLQPLDAISQYFGVKIAMYFAWLGHYTAALLVPAFVGFMFWVGFSGRSQHAQDVGYVLFSFFNVLWASIYLEAWKRYSAELAYRWGTLDQRDELLVEPRPLYTGVLEVSPVTGRLEPYYPPWKRHVFRWFVSIPIIGLCLAIVFFVMIIILQLQNWWDKQIESNGYPFCLSYLPKILLAIVISVLDEAYYKVACWLNDKENYRLETKYENHLIVKVALFQFVNSFLSLFYIAFYLQDQEKLKEQLAALLIARQVIGNLKESAFPYILEQLRLAKLSFDLFGALSPSIENKKPPSLDTDQQDRSSSEFGPNAEIYEEERPNLGNRNVSQAELESALYKYDGTFDDHLELFIQLGYVVLFSSAFPMAATCALINNLIEIRSDAFKLCFIFQRPFGQRVPNIGTWQNAMDVMGFLAVLVNCALIGLSGQVHRMFPEMSTTQTILLIVALEHGMLVMRFLITCAIPDLPKWVAIEMAKVEFARREALRRLSSTVQTPAPESGSSQPSTYIGSLWHRFMVSPAAHGSQDGSEASVDESAPSAAPSASRTNTPPHTASVSRSSISGTSCRDPEDVGSASRGSSPSSGGKSSAVLVLEAGLVEESRLQTPDKSSPASIGRVSVSSVSARRSHDWAEGAGARGSAASTPLQELQLQHVLPPTPAPAAPRRSREWLGAEAEAAALQHHLTIGPHGGADWVRRLALGLDGPVRKSSEPAAEARRSTDCLTSAGKDLAASSDSDLLKSTPQWTTAYLKPKLRLSPEKEQCFSDSSPTTSSQDVDETAQSQVSAGAIPKTGQELDPAKKQRVKQSLMKRARTVAMFSLKLKERRAREAQEQLAKKAEQKAMEQMLHPNRQPGGELGCIPLEKLISVEDVAVDLQRRKNHNH</sequence>
<evidence type="ECO:0000313" key="9">
    <source>
        <dbReference type="EMBL" id="KAK3912352.1"/>
    </source>
</evidence>
<feature type="compositionally biased region" description="Polar residues" evidence="7">
    <location>
        <begin position="837"/>
        <end position="846"/>
    </location>
</feature>
<feature type="transmembrane region" description="Helical" evidence="6">
    <location>
        <begin position="256"/>
        <end position="279"/>
    </location>
</feature>
<evidence type="ECO:0000256" key="6">
    <source>
        <dbReference type="RuleBase" id="RU280814"/>
    </source>
</evidence>
<feature type="transmembrane region" description="Helical" evidence="6">
    <location>
        <begin position="291"/>
        <end position="308"/>
    </location>
</feature>
<feature type="compositionally biased region" description="Low complexity" evidence="7">
    <location>
        <begin position="763"/>
        <end position="779"/>
    </location>
</feature>
<feature type="region of interest" description="Disordered" evidence="7">
    <location>
        <begin position="756"/>
        <end position="822"/>
    </location>
</feature>
<dbReference type="InterPro" id="IPR007632">
    <property type="entry name" value="Anoctamin"/>
</dbReference>
<gene>
    <name evidence="9" type="ORF">KUF71_021922</name>
</gene>
<keyword evidence="5 6" id="KW-0472">Membrane</keyword>
<dbReference type="GO" id="GO:0005254">
    <property type="term" value="F:chloride channel activity"/>
    <property type="evidence" value="ECO:0007669"/>
    <property type="project" value="TreeGrafter"/>
</dbReference>
<evidence type="ECO:0000256" key="7">
    <source>
        <dbReference type="SAM" id="MobiDB-lite"/>
    </source>
</evidence>
<dbReference type="EMBL" id="JAHWGI010000292">
    <property type="protein sequence ID" value="KAK3912352.1"/>
    <property type="molecule type" value="Genomic_DNA"/>
</dbReference>
<comment type="subcellular location">
    <subcellularLocation>
        <location evidence="1 6">Membrane</location>
        <topology evidence="1 6">Multi-pass membrane protein</topology>
    </subcellularLocation>
</comment>
<comment type="similarity">
    <text evidence="2 6">Belongs to the anoctamin family.</text>
</comment>
<dbReference type="InterPro" id="IPR049452">
    <property type="entry name" value="Anoctamin_TM"/>
</dbReference>
<proteinExistence type="inferred from homology"/>
<evidence type="ECO:0000256" key="3">
    <source>
        <dbReference type="ARBA" id="ARBA00022692"/>
    </source>
</evidence>
<dbReference type="Proteomes" id="UP001219518">
    <property type="component" value="Unassembled WGS sequence"/>
</dbReference>
<evidence type="ECO:0000313" key="10">
    <source>
        <dbReference type="Proteomes" id="UP001219518"/>
    </source>
</evidence>
<dbReference type="AlphaFoldDB" id="A0AAE1LBT3"/>
<protein>
    <recommendedName>
        <fullName evidence="6">Anoctamin</fullName>
    </recommendedName>
</protein>
<reference evidence="9" key="1">
    <citation type="submission" date="2021-07" db="EMBL/GenBank/DDBJ databases">
        <authorList>
            <person name="Catto M.A."/>
            <person name="Jacobson A."/>
            <person name="Kennedy G."/>
            <person name="Labadie P."/>
            <person name="Hunt B.G."/>
            <person name="Srinivasan R."/>
        </authorList>
    </citation>
    <scope>NUCLEOTIDE SEQUENCE</scope>
    <source>
        <strain evidence="9">PL_HMW_Pooled</strain>
        <tissue evidence="9">Head</tissue>
    </source>
</reference>
<keyword evidence="4 6" id="KW-1133">Transmembrane helix</keyword>
<organism evidence="9 10">
    <name type="scientific">Frankliniella fusca</name>
    <dbReference type="NCBI Taxonomy" id="407009"/>
    <lineage>
        <taxon>Eukaryota</taxon>
        <taxon>Metazoa</taxon>
        <taxon>Ecdysozoa</taxon>
        <taxon>Arthropoda</taxon>
        <taxon>Hexapoda</taxon>
        <taxon>Insecta</taxon>
        <taxon>Pterygota</taxon>
        <taxon>Neoptera</taxon>
        <taxon>Paraneoptera</taxon>
        <taxon>Thysanoptera</taxon>
        <taxon>Terebrantia</taxon>
        <taxon>Thripoidea</taxon>
        <taxon>Thripidae</taxon>
        <taxon>Frankliniella</taxon>
    </lineage>
</organism>
<evidence type="ECO:0000256" key="5">
    <source>
        <dbReference type="ARBA" id="ARBA00023136"/>
    </source>
</evidence>
<feature type="region of interest" description="Disordered" evidence="7">
    <location>
        <begin position="835"/>
        <end position="876"/>
    </location>
</feature>